<keyword evidence="2" id="KW-1185">Reference proteome</keyword>
<reference evidence="1" key="1">
    <citation type="submission" date="2020-05" db="EMBL/GenBank/DDBJ databases">
        <title>Mycena genomes resolve the evolution of fungal bioluminescence.</title>
        <authorList>
            <person name="Tsai I.J."/>
        </authorList>
    </citation>
    <scope>NUCLEOTIDE SEQUENCE</scope>
    <source>
        <strain evidence="1">CCC161011</strain>
    </source>
</reference>
<dbReference type="EMBL" id="JACAZI010000012">
    <property type="protein sequence ID" value="KAF7347334.1"/>
    <property type="molecule type" value="Genomic_DNA"/>
</dbReference>
<comment type="caution">
    <text evidence="1">The sequence shown here is derived from an EMBL/GenBank/DDBJ whole genome shotgun (WGS) entry which is preliminary data.</text>
</comment>
<proteinExistence type="predicted"/>
<dbReference type="Proteomes" id="UP000620124">
    <property type="component" value="Unassembled WGS sequence"/>
</dbReference>
<protein>
    <submittedName>
        <fullName evidence="1">Putative tetratricopeptide tpr repeat protein</fullName>
    </submittedName>
</protein>
<accession>A0A8H7CR96</accession>
<name>A0A8H7CR96_9AGAR</name>
<dbReference type="InterPro" id="IPR011990">
    <property type="entry name" value="TPR-like_helical_dom_sf"/>
</dbReference>
<gene>
    <name evidence="1" type="ORF">MVEN_01488900</name>
</gene>
<dbReference type="OrthoDB" id="4473276at2759"/>
<dbReference type="AlphaFoldDB" id="A0A8H7CR96"/>
<evidence type="ECO:0000313" key="2">
    <source>
        <dbReference type="Proteomes" id="UP000620124"/>
    </source>
</evidence>
<sequence>MLETSKGNHRLSWLNMLAAFKLQHGEYAEAERLEREVLPWMQTHERLGKGSLQALGTTRRIIETMWKQGGSKVEEARRLAEEAAELVKAMGMSKFAKYQEEERQMLRDLMAQLENESES</sequence>
<organism evidence="1 2">
    <name type="scientific">Mycena venus</name>
    <dbReference type="NCBI Taxonomy" id="2733690"/>
    <lineage>
        <taxon>Eukaryota</taxon>
        <taxon>Fungi</taxon>
        <taxon>Dikarya</taxon>
        <taxon>Basidiomycota</taxon>
        <taxon>Agaricomycotina</taxon>
        <taxon>Agaricomycetes</taxon>
        <taxon>Agaricomycetidae</taxon>
        <taxon>Agaricales</taxon>
        <taxon>Marasmiineae</taxon>
        <taxon>Mycenaceae</taxon>
        <taxon>Mycena</taxon>
    </lineage>
</organism>
<evidence type="ECO:0000313" key="1">
    <source>
        <dbReference type="EMBL" id="KAF7347334.1"/>
    </source>
</evidence>
<dbReference type="Gene3D" id="1.25.40.10">
    <property type="entry name" value="Tetratricopeptide repeat domain"/>
    <property type="match status" value="1"/>
</dbReference>